<proteinExistence type="predicted"/>
<dbReference type="GeneID" id="26517109"/>
<dbReference type="Proteomes" id="UP000203948">
    <property type="component" value="Segment"/>
</dbReference>
<evidence type="ECO:0000313" key="2">
    <source>
        <dbReference type="Proteomes" id="UP000203948"/>
    </source>
</evidence>
<protein>
    <submittedName>
        <fullName evidence="1">Uncharacterized protein</fullName>
    </submittedName>
</protein>
<keyword evidence="2" id="KW-1185">Reference proteome</keyword>
<dbReference type="KEGG" id="vg:26517109"/>
<dbReference type="RefSeq" id="YP_009188056.1">
    <property type="nucleotide sequence ID" value="NC_028662.1"/>
</dbReference>
<name>A0A0N6WN50_9CAUD</name>
<sequence length="66" mass="7788">MEDKVRQAWEDVDRIIELKYRYMAQNESRAGTVDFDETVATYNEDIAELSERLVELLATSMRWGKT</sequence>
<reference evidence="1 2" key="1">
    <citation type="journal article" date="2016" name="Arch. Virol.">
        <title>Genome sequence of a cluster A13 mycobacteriophage detected in Mycobacterium phlei over a half century ago.</title>
        <authorList>
            <person name="Marton S."/>
            <person name="Feher E."/>
            <person name="Horvath B."/>
            <person name="Haber K."/>
            <person name="Somogyi P."/>
            <person name="Minarovits J."/>
            <person name="Banyai K."/>
        </authorList>
    </citation>
    <scope>NUCLEOTIDE SEQUENCE [LARGE SCALE GENOMIC DNA]</scope>
</reference>
<accession>A0A0N6WN50</accession>
<evidence type="ECO:0000313" key="1">
    <source>
        <dbReference type="EMBL" id="ALA48175.1"/>
    </source>
</evidence>
<organism evidence="1 2">
    <name type="scientific">Mycobacterium phage Phlei</name>
    <dbReference type="NCBI Taxonomy" id="1690684"/>
    <lineage>
        <taxon>Viruses</taxon>
        <taxon>Duplodnaviria</taxon>
        <taxon>Heunggongvirae</taxon>
        <taxon>Uroviricota</taxon>
        <taxon>Caudoviricetes</taxon>
        <taxon>Phleivirus</taxon>
        <taxon>Phleivirus Phlei</taxon>
    </lineage>
</organism>
<dbReference type="EMBL" id="KT206225">
    <property type="protein sequence ID" value="ALA48175.1"/>
    <property type="molecule type" value="Genomic_DNA"/>
</dbReference>